<comment type="caution">
    <text evidence="1">The sequence shown here is derived from an EMBL/GenBank/DDBJ whole genome shotgun (WGS) entry which is preliminary data.</text>
</comment>
<organism evidence="1 3">
    <name type="scientific">Babesia duncani</name>
    <dbReference type="NCBI Taxonomy" id="323732"/>
    <lineage>
        <taxon>Eukaryota</taxon>
        <taxon>Sar</taxon>
        <taxon>Alveolata</taxon>
        <taxon>Apicomplexa</taxon>
        <taxon>Aconoidasida</taxon>
        <taxon>Piroplasmida</taxon>
        <taxon>Babesiidae</taxon>
        <taxon>Babesia</taxon>
    </lineage>
</organism>
<dbReference type="GeneID" id="94336454"/>
<gene>
    <name evidence="1" type="ORF">BdWA1_002156</name>
    <name evidence="2" type="ORF">BdWA1_002157</name>
</gene>
<dbReference type="EMBL" id="JALLKP010000002">
    <property type="protein sequence ID" value="KAK2196907.1"/>
    <property type="molecule type" value="Genomic_DNA"/>
</dbReference>
<keyword evidence="3" id="KW-1185">Reference proteome</keyword>
<accession>A0AAD9PM17</accession>
<dbReference type="KEGG" id="bdw:94336454"/>
<reference evidence="1" key="1">
    <citation type="journal article" date="2023" name="Nat. Microbiol.">
        <title>Babesia duncani multi-omics identifies virulence factors and drug targets.</title>
        <authorList>
            <person name="Singh P."/>
            <person name="Lonardi S."/>
            <person name="Liang Q."/>
            <person name="Vydyam P."/>
            <person name="Khabirova E."/>
            <person name="Fang T."/>
            <person name="Gihaz S."/>
            <person name="Thekkiniath J."/>
            <person name="Munshi M."/>
            <person name="Abel S."/>
            <person name="Ciampossin L."/>
            <person name="Batugedara G."/>
            <person name="Gupta M."/>
            <person name="Lu X.M."/>
            <person name="Lenz T."/>
            <person name="Chakravarty S."/>
            <person name="Cornillot E."/>
            <person name="Hu Y."/>
            <person name="Ma W."/>
            <person name="Gonzalez L.M."/>
            <person name="Sanchez S."/>
            <person name="Estrada K."/>
            <person name="Sanchez-Flores A."/>
            <person name="Montero E."/>
            <person name="Harb O.S."/>
            <person name="Le Roch K.G."/>
            <person name="Mamoun C.B."/>
        </authorList>
    </citation>
    <scope>NUCLEOTIDE SEQUENCE</scope>
    <source>
        <strain evidence="1">WA1</strain>
    </source>
</reference>
<proteinExistence type="predicted"/>
<protein>
    <submittedName>
        <fullName evidence="1">Uncharacterized protein</fullName>
    </submittedName>
</protein>
<dbReference type="EMBL" id="JALLKP010000002">
    <property type="protein sequence ID" value="KAK2196908.1"/>
    <property type="molecule type" value="Genomic_DNA"/>
</dbReference>
<evidence type="ECO:0000313" key="3">
    <source>
        <dbReference type="Proteomes" id="UP001214638"/>
    </source>
</evidence>
<dbReference type="AlphaFoldDB" id="A0AAD9PM17"/>
<dbReference type="Proteomes" id="UP001214638">
    <property type="component" value="Unassembled WGS sequence"/>
</dbReference>
<dbReference type="RefSeq" id="XP_067803749.1">
    <property type="nucleotide sequence ID" value="XM_067947185.1"/>
</dbReference>
<evidence type="ECO:0000313" key="2">
    <source>
        <dbReference type="EMBL" id="KAK2196908.1"/>
    </source>
</evidence>
<sequence length="525" mass="61482">MLVQKTEDYGGVEVIPFVYSHGVYAYSHSAILDGDAFEAIIEDLNHATPQKIFPQRHLVVLHVHGNLYIGYKSFPDSTHFRRNVQGDIYMYRGRLNGTWRDITDSIYKGIWIAYGFNLYFWDIAVKADFMEEVEIAKDFHFYYLRMGVFITHIMDGKQEIWSLRKGEEKKFLSSFIMKQNDITYMTISDKNNQYEIDSVLVKNNDQWFTLPSELSERVKSFFKYIPTVSNPYADLSKPYQFKIPKDLEDDIKGQSNNGINYSNIEVAKMDEKMKPACNRYDCTLDLTALTNCESYTFTKTELPYEDEYVITTKMPFVFSEVVEGDNVVFDHNKYKPFLIVYSRYSIVPHVVHAYSYNGHVHYQRFSRESEGWRFFERSAEFSRTHPATLDIGKDVDERLFLKTSKTSTMKDVEYKCNRYVSVKEIHNNGRVIWIFMEPSVNPIYVTSFGNIKHINFVDTFSDSDHPISMEMFNTANNEYFYRAECDSNWIPLEGSNFTRFGKKTVVKEPKPKGLETGCRVPDCLR</sequence>
<name>A0AAD9PM17_9APIC</name>
<evidence type="ECO:0000313" key="1">
    <source>
        <dbReference type="EMBL" id="KAK2196907.1"/>
    </source>
</evidence>